<dbReference type="Gene3D" id="3.40.50.300">
    <property type="entry name" value="P-loop containing nucleotide triphosphate hydrolases"/>
    <property type="match status" value="2"/>
</dbReference>
<dbReference type="PANTHER" id="PTHR43152:SF3">
    <property type="entry name" value="UVRABC SYSTEM PROTEIN A"/>
    <property type="match status" value="1"/>
</dbReference>
<evidence type="ECO:0000256" key="3">
    <source>
        <dbReference type="ARBA" id="ARBA00022723"/>
    </source>
</evidence>
<keyword evidence="2 17" id="KW-0963">Cytoplasm</keyword>
<dbReference type="OrthoDB" id="9809851at2"/>
<dbReference type="GO" id="GO:0008270">
    <property type="term" value="F:zinc ion binding"/>
    <property type="evidence" value="ECO:0007669"/>
    <property type="project" value="UniProtKB-UniRule"/>
</dbReference>
<keyword evidence="6 17" id="KW-0227">DNA damage</keyword>
<evidence type="ECO:0000256" key="5">
    <source>
        <dbReference type="ARBA" id="ARBA00022741"/>
    </source>
</evidence>
<dbReference type="Gene3D" id="1.10.8.280">
    <property type="entry name" value="ABC transporter ATPase domain-like"/>
    <property type="match status" value="1"/>
</dbReference>
<feature type="domain" description="ABC transporter" evidence="18">
    <location>
        <begin position="603"/>
        <end position="933"/>
    </location>
</feature>
<dbReference type="Gene3D" id="1.20.1580.10">
    <property type="entry name" value="ABC transporter ATPase like domain"/>
    <property type="match status" value="2"/>
</dbReference>
<dbReference type="eggNOG" id="COG0178">
    <property type="taxonomic scope" value="Bacteria"/>
</dbReference>
<evidence type="ECO:0000256" key="12">
    <source>
        <dbReference type="ARBA" id="ARBA00023125"/>
    </source>
</evidence>
<evidence type="ECO:0000256" key="1">
    <source>
        <dbReference type="ARBA" id="ARBA00004496"/>
    </source>
</evidence>
<dbReference type="NCBIfam" id="TIGR00630">
    <property type="entry name" value="uvra"/>
    <property type="match status" value="1"/>
</dbReference>
<dbReference type="InterPro" id="IPR003439">
    <property type="entry name" value="ABC_transporter-like_ATP-bd"/>
</dbReference>
<evidence type="ECO:0000256" key="4">
    <source>
        <dbReference type="ARBA" id="ARBA00022737"/>
    </source>
</evidence>
<evidence type="ECO:0000256" key="2">
    <source>
        <dbReference type="ARBA" id="ARBA00022490"/>
    </source>
</evidence>
<dbReference type="InterPro" id="IPR013815">
    <property type="entry name" value="ATP_grasp_subdomain_1"/>
</dbReference>
<dbReference type="PANTHER" id="PTHR43152">
    <property type="entry name" value="UVRABC SYSTEM PROTEIN A"/>
    <property type="match status" value="1"/>
</dbReference>
<evidence type="ECO:0000256" key="7">
    <source>
        <dbReference type="ARBA" id="ARBA00022769"/>
    </source>
</evidence>
<dbReference type="SUPFAM" id="SSF52540">
    <property type="entry name" value="P-loop containing nucleoside triphosphate hydrolases"/>
    <property type="match status" value="2"/>
</dbReference>
<dbReference type="Proteomes" id="UP000006866">
    <property type="component" value="Chromosome"/>
</dbReference>
<evidence type="ECO:0000256" key="10">
    <source>
        <dbReference type="ARBA" id="ARBA00022840"/>
    </source>
</evidence>
<dbReference type="InterPro" id="IPR027417">
    <property type="entry name" value="P-loop_NTPase"/>
</dbReference>
<dbReference type="FunFam" id="1.20.1580.10:FF:000002">
    <property type="entry name" value="UvrABC system protein A"/>
    <property type="match status" value="1"/>
</dbReference>
<dbReference type="PROSITE" id="PS00211">
    <property type="entry name" value="ABC_TRANSPORTER_1"/>
    <property type="match status" value="2"/>
</dbReference>
<keyword evidence="8 17" id="KW-0863">Zinc-finger</keyword>
<feature type="binding site" evidence="17">
    <location>
        <begin position="637"/>
        <end position="644"/>
    </location>
    <ligand>
        <name>ATP</name>
        <dbReference type="ChEBI" id="CHEBI:30616"/>
    </ligand>
</feature>
<dbReference type="PATRIC" id="fig|572479.3.peg.1930"/>
<evidence type="ECO:0000256" key="8">
    <source>
        <dbReference type="ARBA" id="ARBA00022771"/>
    </source>
</evidence>
<dbReference type="PROSITE" id="PS50893">
    <property type="entry name" value="ABC_TRANSPORTER_2"/>
    <property type="match status" value="1"/>
</dbReference>
<evidence type="ECO:0000256" key="16">
    <source>
        <dbReference type="ARBA" id="ARBA00042156"/>
    </source>
</evidence>
<comment type="function">
    <text evidence="17">The UvrABC repair system catalyzes the recognition and processing of DNA lesions. UvrA is an ATPase and a DNA-binding protein. A damage recognition complex composed of 2 UvrA and 2 UvrB subunits scans DNA for abnormalities. When the presence of a lesion has been verified by UvrB, the UvrA molecules dissociate.</text>
</comment>
<dbReference type="Pfam" id="PF17760">
    <property type="entry name" value="UvrA_inter"/>
    <property type="match status" value="1"/>
</dbReference>
<dbReference type="RefSeq" id="WP_014554037.1">
    <property type="nucleotide sequence ID" value="NC_017455.1"/>
</dbReference>
<accession>E3DR31</accession>
<comment type="subcellular location">
    <subcellularLocation>
        <location evidence="1 17">Cytoplasm</location>
    </subcellularLocation>
</comment>
<feature type="binding site" evidence="17">
    <location>
        <begin position="33"/>
        <end position="40"/>
    </location>
    <ligand>
        <name>ATP</name>
        <dbReference type="ChEBI" id="CHEBI:30616"/>
    </ligand>
</feature>
<dbReference type="GO" id="GO:0005524">
    <property type="term" value="F:ATP binding"/>
    <property type="evidence" value="ECO:0007669"/>
    <property type="project" value="UniProtKB-UniRule"/>
</dbReference>
<keyword evidence="7 17" id="KW-0228">DNA excision</keyword>
<comment type="similarity">
    <text evidence="14 17">Belongs to the ABC transporter superfamily. UvrA family.</text>
</comment>
<evidence type="ECO:0000256" key="14">
    <source>
        <dbReference type="ARBA" id="ARBA00038000"/>
    </source>
</evidence>
<keyword evidence="4 17" id="KW-0677">Repeat</keyword>
<evidence type="ECO:0000256" key="9">
    <source>
        <dbReference type="ARBA" id="ARBA00022833"/>
    </source>
</evidence>
<evidence type="ECO:0000256" key="13">
    <source>
        <dbReference type="ARBA" id="ARBA00023204"/>
    </source>
</evidence>
<keyword evidence="12 17" id="KW-0238">DNA-binding</keyword>
<dbReference type="InterPro" id="IPR004602">
    <property type="entry name" value="UvrA"/>
</dbReference>
<evidence type="ECO:0000256" key="6">
    <source>
        <dbReference type="ARBA" id="ARBA00022763"/>
    </source>
</evidence>
<dbReference type="EMBL" id="CP002175">
    <property type="protein sequence ID" value="ADO78020.1"/>
    <property type="molecule type" value="Genomic_DNA"/>
</dbReference>
<dbReference type="GO" id="GO:0016887">
    <property type="term" value="F:ATP hydrolysis activity"/>
    <property type="evidence" value="ECO:0007669"/>
    <property type="project" value="InterPro"/>
</dbReference>
<dbReference type="GO" id="GO:0003677">
    <property type="term" value="F:DNA binding"/>
    <property type="evidence" value="ECO:0007669"/>
    <property type="project" value="UniProtKB-UniRule"/>
</dbReference>
<evidence type="ECO:0000259" key="18">
    <source>
        <dbReference type="PROSITE" id="PS50893"/>
    </source>
</evidence>
<evidence type="ECO:0000256" key="17">
    <source>
        <dbReference type="HAMAP-Rule" id="MF_00205"/>
    </source>
</evidence>
<dbReference type="GO" id="GO:0009380">
    <property type="term" value="C:excinuclease repair complex"/>
    <property type="evidence" value="ECO:0007669"/>
    <property type="project" value="InterPro"/>
</dbReference>
<evidence type="ECO:0000313" key="20">
    <source>
        <dbReference type="Proteomes" id="UP000006866"/>
    </source>
</evidence>
<sequence length="937" mass="104997">MGLERLIVKGAEEHNLKKVDLDIPRDELIVITGLSGSGKSSLAFDTIYAEGQRRYVESLSAYARQFLGQMEKPKVEYIEGLSPAISIDQKSTNSNPRSTVGTVTEIHDYLRLLYARVGIPHCPVCGEEIKSQTVDEIVDQVLELPERTKIQVLAPIVRGRKGEHERTFLQAQRDGFVRARVDGETILLEEAEKLDKNFKHDIEIIVDRLVVKAGIRERLADSVETALEYADGLVMIDQIEAETTTYSEKFACPEHNISLEEMSPRMFSFNSPYGACENCGGLGVKKEFDPDLILDEEKSIDAGGIIPWSSSSSRYYPALLKAMAAEYDFSLATKIKNLDQKIIDKLLYGDDHKITFPYTNRYGKTRDHTTRFKGITGYLKERMEKSDSPGTHKKMERYMNEIPCNVCEGQRLKPEVLAVTVGGISIADFSSYTIKEAHEFLKGVEFDQRRAKIGKEILKEIKERLRFLLDVGLDYLSLDRSAGTLSGGEAQRIRLATQIGSGLMGVLYILDEPSIGLHQRDNNRLINTLEHIRDLGNTVIVVEHDEDTIRAADYIIDMGPGAGKHGGEIVAEGSVADIIAEKRSLTGQYLAGKKKIEVPKDRYQTGEKWLKLKGAKQHNLKNIDVDFPLGTFTCVTGVSGSGKSTLINNTLKRKMMRELYDSTLHPGEHDHLEGIDQIDKVINIDQSPIGRTPRSNAVTYTKIFNYIRDVFASTPEAKQRGYEIGRFSFNVKGGRCEACKGQGIEEIEMHFLPDVYVPCDVCNGKRYNRETLEIKYKGKTIADVLEMTVEEALEFFENIEPIRRRLQTLYDVGLSYIRLGQPATTFSGGEAQRIKISKELGKRSTGETLYLLDEPTTGLHFADIKKLLEVLHRLREDGNTVIVIEHNLDVIKSADYLIDLGPEGGEKGGQIVATGTPEEVAENENSYTGKFLKEYLG</sequence>
<organism evidence="19 20">
    <name type="scientific">Halanaerobium praevalens (strain ATCC 33744 / DSM 2228 / GSL)</name>
    <dbReference type="NCBI Taxonomy" id="572479"/>
    <lineage>
        <taxon>Bacteria</taxon>
        <taxon>Bacillati</taxon>
        <taxon>Bacillota</taxon>
        <taxon>Clostridia</taxon>
        <taxon>Halanaerobiales</taxon>
        <taxon>Halanaerobiaceae</taxon>
        <taxon>Halanaerobium</taxon>
    </lineage>
</organism>
<evidence type="ECO:0000313" key="19">
    <source>
        <dbReference type="EMBL" id="ADO78020.1"/>
    </source>
</evidence>
<keyword evidence="10 17" id="KW-0067">ATP-binding</keyword>
<keyword evidence="13 17" id="KW-0234">DNA repair</keyword>
<evidence type="ECO:0000256" key="15">
    <source>
        <dbReference type="ARBA" id="ARBA00039316"/>
    </source>
</evidence>
<dbReference type="KEGG" id="hpk:Hprae_1895"/>
<dbReference type="SMART" id="SM00382">
    <property type="entry name" value="AAA"/>
    <property type="match status" value="2"/>
</dbReference>
<dbReference type="STRING" id="572479.Hprae_1895"/>
<name>E3DR31_HALPG</name>
<dbReference type="Pfam" id="PF17755">
    <property type="entry name" value="UvrA_DNA-bind"/>
    <property type="match status" value="1"/>
</dbReference>
<gene>
    <name evidence="17" type="primary">uvrA</name>
    <name evidence="19" type="ordered locus">Hprae_1895</name>
</gene>
<dbReference type="HAMAP" id="MF_00205">
    <property type="entry name" value="UvrA"/>
    <property type="match status" value="1"/>
</dbReference>
<evidence type="ECO:0000256" key="11">
    <source>
        <dbReference type="ARBA" id="ARBA00022881"/>
    </source>
</evidence>
<comment type="subunit">
    <text evidence="17">Forms a heterotetramer with UvrB during the search for lesions.</text>
</comment>
<dbReference type="InterPro" id="IPR003593">
    <property type="entry name" value="AAA+_ATPase"/>
</dbReference>
<dbReference type="GO" id="GO:0009432">
    <property type="term" value="P:SOS response"/>
    <property type="evidence" value="ECO:0007669"/>
    <property type="project" value="UniProtKB-UniRule"/>
</dbReference>
<feature type="zinc finger region" description="C4-type" evidence="17">
    <location>
        <begin position="252"/>
        <end position="279"/>
    </location>
</feature>
<keyword evidence="5 17" id="KW-0547">Nucleotide-binding</keyword>
<keyword evidence="3 17" id="KW-0479">Metal-binding</keyword>
<dbReference type="GO" id="GO:0009381">
    <property type="term" value="F:excinuclease ABC activity"/>
    <property type="evidence" value="ECO:0007669"/>
    <property type="project" value="UniProtKB-UniRule"/>
</dbReference>
<reference evidence="19 20" key="2">
    <citation type="journal article" date="2011" name="Stand. Genomic Sci.">
        <title>Complete genome sequence of the extremely halophilic Halanaerobium praevalens type strain (GSL).</title>
        <authorList>
            <person name="Ivanova N."/>
            <person name="Sikorski J."/>
            <person name="Chertkov O."/>
            <person name="Nolan M."/>
            <person name="Lucas S."/>
            <person name="Hammon N."/>
            <person name="Deshpande S."/>
            <person name="Cheng J.F."/>
            <person name="Tapia R."/>
            <person name="Han C."/>
            <person name="Goodwin L."/>
            <person name="Pitluck S."/>
            <person name="Huntemann M."/>
            <person name="Liolios K."/>
            <person name="Pagani I."/>
            <person name="Mavromatis K."/>
            <person name="Ovchinikova G."/>
            <person name="Pati A."/>
            <person name="Chen A."/>
            <person name="Palaniappan K."/>
            <person name="Land M."/>
            <person name="Hauser L."/>
            <person name="Brambilla E.M."/>
            <person name="Kannan K.P."/>
            <person name="Rohde M."/>
            <person name="Tindall B.J."/>
            <person name="Goker M."/>
            <person name="Detter J.C."/>
            <person name="Woyke T."/>
            <person name="Bristow J."/>
            <person name="Eisen J.A."/>
            <person name="Markowitz V."/>
            <person name="Hugenholtz P."/>
            <person name="Kyrpides N.C."/>
            <person name="Klenk H.P."/>
            <person name="Lapidus A."/>
        </authorList>
    </citation>
    <scope>NUCLEOTIDE SEQUENCE [LARGE SCALE GENOMIC DNA]</scope>
    <source>
        <strain evidence="20">ATCC 33744 / DSM 2228 / GSL</strain>
    </source>
</reference>
<dbReference type="InterPro" id="IPR041552">
    <property type="entry name" value="UvrA_DNA-bd"/>
</dbReference>
<dbReference type="InterPro" id="IPR041102">
    <property type="entry name" value="UvrA_inter"/>
</dbReference>
<keyword evidence="9 17" id="KW-0862">Zinc</keyword>
<keyword evidence="20" id="KW-1185">Reference proteome</keyword>
<dbReference type="GO" id="GO:0006289">
    <property type="term" value="P:nucleotide-excision repair"/>
    <property type="evidence" value="ECO:0007669"/>
    <property type="project" value="UniProtKB-UniRule"/>
</dbReference>
<dbReference type="NCBIfam" id="NF001503">
    <property type="entry name" value="PRK00349.1"/>
    <property type="match status" value="1"/>
</dbReference>
<feature type="zinc finger region" description="C4-type" evidence="17">
    <location>
        <begin position="736"/>
        <end position="762"/>
    </location>
</feature>
<keyword evidence="11 17" id="KW-0267">Excision nuclease</keyword>
<proteinExistence type="inferred from homology"/>
<dbReference type="GO" id="GO:0005737">
    <property type="term" value="C:cytoplasm"/>
    <property type="evidence" value="ECO:0007669"/>
    <property type="project" value="UniProtKB-SubCell"/>
</dbReference>
<dbReference type="CDD" id="cd03271">
    <property type="entry name" value="ABC_UvrA_II"/>
    <property type="match status" value="1"/>
</dbReference>
<dbReference type="Gene3D" id="3.30.1490.20">
    <property type="entry name" value="ATP-grasp fold, A domain"/>
    <property type="match status" value="1"/>
</dbReference>
<dbReference type="CDD" id="cd03270">
    <property type="entry name" value="ABC_UvrA_I"/>
    <property type="match status" value="2"/>
</dbReference>
<keyword evidence="17" id="KW-0742">SOS response</keyword>
<dbReference type="AlphaFoldDB" id="E3DR31"/>
<dbReference type="HOGENOM" id="CLU_001370_0_2_9"/>
<protein>
    <recommendedName>
        <fullName evidence="15 17">UvrABC system protein A</fullName>
        <shortName evidence="17">UvrA protein</shortName>
    </recommendedName>
    <alternativeName>
        <fullName evidence="16 17">Excinuclease ABC subunit A</fullName>
    </alternativeName>
</protein>
<dbReference type="InterPro" id="IPR017871">
    <property type="entry name" value="ABC_transporter-like_CS"/>
</dbReference>
<reference evidence="20" key="1">
    <citation type="submission" date="2010-10" db="EMBL/GenBank/DDBJ databases">
        <title>The complete genome of Halanaerobium praevalens DSM 2228.</title>
        <authorList>
            <consortium name="US DOE Joint Genome Institute (JGI-PGF)"/>
            <person name="Lucas S."/>
            <person name="Copeland A."/>
            <person name="Lapidus A."/>
            <person name="Glavina del Rio T."/>
            <person name="Dalin E."/>
            <person name="Tice H."/>
            <person name="Bruce D."/>
            <person name="Goodwin L."/>
            <person name="Pitluck S."/>
            <person name="Kyrpides N."/>
            <person name="Mavromatis K."/>
            <person name="Ivanova N."/>
            <person name="Ovchinnikova G."/>
            <person name="Chertkov O."/>
            <person name="Detter J.C."/>
            <person name="Han C."/>
            <person name="Larimer F."/>
            <person name="Land M."/>
            <person name="Hauser L."/>
            <person name="Markowitz V."/>
            <person name="Cheng J.-F."/>
            <person name="Hugenholtz P."/>
            <person name="Woyke T."/>
            <person name="Wu D."/>
            <person name="Tindall B."/>
            <person name="Pomrenke H.G."/>
            <person name="Brambilla E."/>
            <person name="Klenk H.-P."/>
            <person name="Eisen J.A."/>
        </authorList>
    </citation>
    <scope>NUCLEOTIDE SEQUENCE [LARGE SCALE GENOMIC DNA]</scope>
    <source>
        <strain evidence="20">ATCC 33744 / DSM 2228 / GSL</strain>
    </source>
</reference>